<dbReference type="SUPFAM" id="SSF47240">
    <property type="entry name" value="Ferritin-like"/>
    <property type="match status" value="1"/>
</dbReference>
<evidence type="ECO:0000259" key="1">
    <source>
        <dbReference type="PROSITE" id="PS50905"/>
    </source>
</evidence>
<evidence type="ECO:0000313" key="2">
    <source>
        <dbReference type="EMBL" id="KAJ4460754.1"/>
    </source>
</evidence>
<protein>
    <submittedName>
        <fullName evidence="2">Ferritin</fullName>
    </submittedName>
</protein>
<dbReference type="EMBL" id="JAPMOS010000011">
    <property type="protein sequence ID" value="KAJ4460754.1"/>
    <property type="molecule type" value="Genomic_DNA"/>
</dbReference>
<gene>
    <name evidence="2" type="ORF">PAPYR_2991</name>
</gene>
<accession>A0ABQ8UNK0</accession>
<reference evidence="2" key="1">
    <citation type="journal article" date="2022" name="bioRxiv">
        <title>Genomics of Preaxostyla Flagellates Illuminates Evolutionary Transitions and the Path Towards Mitochondrial Loss.</title>
        <authorList>
            <person name="Novak L.V.F."/>
            <person name="Treitli S.C."/>
            <person name="Pyrih J."/>
            <person name="Halakuc P."/>
            <person name="Pipaliya S.V."/>
            <person name="Vacek V."/>
            <person name="Brzon O."/>
            <person name="Soukal P."/>
            <person name="Eme L."/>
            <person name="Dacks J.B."/>
            <person name="Karnkowska A."/>
            <person name="Elias M."/>
            <person name="Hampl V."/>
        </authorList>
    </citation>
    <scope>NUCLEOTIDE SEQUENCE</scope>
    <source>
        <strain evidence="2">RCP-MX</strain>
    </source>
</reference>
<dbReference type="Gene3D" id="1.20.1260.10">
    <property type="match status" value="1"/>
</dbReference>
<dbReference type="InterPro" id="IPR008331">
    <property type="entry name" value="Ferritin_DPS_dom"/>
</dbReference>
<comment type="caution">
    <text evidence="2">The sequence shown here is derived from an EMBL/GenBank/DDBJ whole genome shotgun (WGS) entry which is preliminary data.</text>
</comment>
<dbReference type="InterPro" id="IPR009078">
    <property type="entry name" value="Ferritin-like_SF"/>
</dbReference>
<dbReference type="PROSITE" id="PS50905">
    <property type="entry name" value="FERRITIN_LIKE"/>
    <property type="match status" value="1"/>
</dbReference>
<dbReference type="InterPro" id="IPR009040">
    <property type="entry name" value="Ferritin-like_diiron"/>
</dbReference>
<sequence length="166" mass="18943">MSTIELSEAMRIRLSHQVMEEFASEHLYDHMADEAEHLNLHGMAKFLRAEAADEHVHARKLADYILSRGSPVRLPSMKGVPQQWESPEKMFMDLADNERHVTELYHGHMEAAMAEKDYATVAALQWFVTNQVAENQKAADILYHFAQIRQAPFMITAVDGYIGGMK</sequence>
<proteinExistence type="predicted"/>
<evidence type="ECO:0000313" key="3">
    <source>
        <dbReference type="Proteomes" id="UP001141327"/>
    </source>
</evidence>
<dbReference type="InterPro" id="IPR041719">
    <property type="entry name" value="Ferritin_prok"/>
</dbReference>
<organism evidence="2 3">
    <name type="scientific">Paratrimastix pyriformis</name>
    <dbReference type="NCBI Taxonomy" id="342808"/>
    <lineage>
        <taxon>Eukaryota</taxon>
        <taxon>Metamonada</taxon>
        <taxon>Preaxostyla</taxon>
        <taxon>Paratrimastigidae</taxon>
        <taxon>Paratrimastix</taxon>
    </lineage>
</organism>
<dbReference type="CDD" id="cd01055">
    <property type="entry name" value="Nonheme_Ferritin"/>
    <property type="match status" value="1"/>
</dbReference>
<feature type="domain" description="Ferritin-like diiron" evidence="1">
    <location>
        <begin position="4"/>
        <end position="149"/>
    </location>
</feature>
<name>A0ABQ8UNK0_9EUKA</name>
<dbReference type="Proteomes" id="UP001141327">
    <property type="component" value="Unassembled WGS sequence"/>
</dbReference>
<dbReference type="Pfam" id="PF00210">
    <property type="entry name" value="Ferritin"/>
    <property type="match status" value="1"/>
</dbReference>
<dbReference type="InterPro" id="IPR012347">
    <property type="entry name" value="Ferritin-like"/>
</dbReference>
<keyword evidence="3" id="KW-1185">Reference proteome</keyword>